<comment type="caution">
    <text evidence="4">The sequence shown here is derived from an EMBL/GenBank/DDBJ whole genome shotgun (WGS) entry which is preliminary data.</text>
</comment>
<feature type="region of interest" description="Disordered" evidence="2">
    <location>
        <begin position="247"/>
        <end position="275"/>
    </location>
</feature>
<proteinExistence type="predicted"/>
<protein>
    <submittedName>
        <fullName evidence="4">Type III-B CRISPR module RAMP protein Cmr1</fullName>
    </submittedName>
</protein>
<dbReference type="EMBL" id="RQYC01000013">
    <property type="protein sequence ID" value="RRD89631.1"/>
    <property type="molecule type" value="Genomic_DNA"/>
</dbReference>
<feature type="domain" description="CRISPR type III-associated protein" evidence="3">
    <location>
        <begin position="25"/>
        <end position="193"/>
    </location>
</feature>
<dbReference type="OrthoDB" id="190500at2"/>
<evidence type="ECO:0000313" key="5">
    <source>
        <dbReference type="Proteomes" id="UP000269923"/>
    </source>
</evidence>
<evidence type="ECO:0000256" key="1">
    <source>
        <dbReference type="ARBA" id="ARBA00023118"/>
    </source>
</evidence>
<dbReference type="InterPro" id="IPR007522">
    <property type="entry name" value="CRISPR-assoc_prot_TM1795"/>
</dbReference>
<accession>A0A3P2A2H0</accession>
<reference evidence="4 5" key="1">
    <citation type="submission" date="2018-11" db="EMBL/GenBank/DDBJ databases">
        <title>Genomes From Bacteria Associated with the Canine Oral Cavity: a Test Case for Automated Genome-Based Taxonomic Assignment.</title>
        <authorList>
            <person name="Coil D.A."/>
            <person name="Jospin G."/>
            <person name="Darling A.E."/>
            <person name="Wallis C."/>
            <person name="Davis I.J."/>
            <person name="Harris S."/>
            <person name="Eisen J.A."/>
            <person name="Holcombe L.J."/>
            <person name="O'Flynn C."/>
        </authorList>
    </citation>
    <scope>NUCLEOTIDE SEQUENCE [LARGE SCALE GENOMIC DNA]</scope>
    <source>
        <strain evidence="4 5">COT-280</strain>
    </source>
</reference>
<evidence type="ECO:0000313" key="4">
    <source>
        <dbReference type="EMBL" id="RRD89631.1"/>
    </source>
</evidence>
<keyword evidence="1" id="KW-0051">Antiviral defense</keyword>
<dbReference type="Proteomes" id="UP000269923">
    <property type="component" value="Unassembled WGS sequence"/>
</dbReference>
<sequence>MESAPKWEQYQAQAQEKFDWQQMRCRLVTPIYGGGTVSAEPDKDMPVRAAAIRGQLRFWWRLLAKHKWGLQAKSLRQAEFELWGGMEEDGMAGKVFLRVCDYTFKGRKKWGNEVLLPYTKYAPNLNHTLSYVLFPARDTDTRLFEEGLEWTLQWRFAPSVSDEQKRQVEETLRWWVNFGGIGARTRRGCGAFEVLLNQATENVKQIAKPLSEQEVKAAGCHLVQRKHTSSEAVKVWKDGVEKLRDFRQKPHVGRNPPSSSAAHGVPAGRSRWPEPDALRRLSGKHHVNHAPEHPAGNIFPRGMFGMPIIFHFVGAGEPGDHTLKPVGYERMSSPLIIRPLHNGDGQWQAGALLLPHKGLSALAVELANSREVKLWDNKQAEHIRPLRENDGGDPLSAFLDYFKK</sequence>
<dbReference type="InterPro" id="IPR005537">
    <property type="entry name" value="RAMP_III_fam"/>
</dbReference>
<dbReference type="Pfam" id="PF03787">
    <property type="entry name" value="RAMPs"/>
    <property type="match status" value="1"/>
</dbReference>
<gene>
    <name evidence="4" type="primary">cmr1</name>
    <name evidence="4" type="ORF">EII21_08200</name>
</gene>
<evidence type="ECO:0000259" key="3">
    <source>
        <dbReference type="Pfam" id="PF03787"/>
    </source>
</evidence>
<dbReference type="GO" id="GO:0051607">
    <property type="term" value="P:defense response to virus"/>
    <property type="evidence" value="ECO:0007669"/>
    <property type="project" value="UniProtKB-KW"/>
</dbReference>
<keyword evidence="5" id="KW-1185">Reference proteome</keyword>
<evidence type="ECO:0000256" key="2">
    <source>
        <dbReference type="SAM" id="MobiDB-lite"/>
    </source>
</evidence>
<organism evidence="4 5">
    <name type="scientific">Conchiformibius steedae</name>
    <dbReference type="NCBI Taxonomy" id="153493"/>
    <lineage>
        <taxon>Bacteria</taxon>
        <taxon>Pseudomonadati</taxon>
        <taxon>Pseudomonadota</taxon>
        <taxon>Betaproteobacteria</taxon>
        <taxon>Neisseriales</taxon>
        <taxon>Neisseriaceae</taxon>
        <taxon>Conchiformibius</taxon>
    </lineage>
</organism>
<dbReference type="AlphaFoldDB" id="A0A3P2A2H0"/>
<name>A0A3P2A2H0_9NEIS</name>
<dbReference type="NCBIfam" id="TIGR01894">
    <property type="entry name" value="cas_TM1795_cmr1"/>
    <property type="match status" value="1"/>
</dbReference>